<evidence type="ECO:0000259" key="9">
    <source>
        <dbReference type="PROSITE" id="PS50928"/>
    </source>
</evidence>
<dbReference type="Proteomes" id="UP000612362">
    <property type="component" value="Unassembled WGS sequence"/>
</dbReference>
<feature type="transmembrane region" description="Helical" evidence="7">
    <location>
        <begin position="219"/>
        <end position="241"/>
    </location>
</feature>
<dbReference type="EMBL" id="BNJF01000002">
    <property type="protein sequence ID" value="GHO46735.1"/>
    <property type="molecule type" value="Genomic_DNA"/>
</dbReference>
<feature type="transmembrane region" description="Helical" evidence="7">
    <location>
        <begin position="279"/>
        <end position="299"/>
    </location>
</feature>
<feature type="transmembrane region" description="Helical" evidence="7">
    <location>
        <begin position="165"/>
        <end position="198"/>
    </location>
</feature>
<dbReference type="InterPro" id="IPR000515">
    <property type="entry name" value="MetI-like"/>
</dbReference>
<evidence type="ECO:0000256" key="6">
    <source>
        <dbReference type="ARBA" id="ARBA00023136"/>
    </source>
</evidence>
<dbReference type="RefSeq" id="WP_220196094.1">
    <property type="nucleotide sequence ID" value="NZ_BNJF01000002.1"/>
</dbReference>
<keyword evidence="2 7" id="KW-0813">Transport</keyword>
<evidence type="ECO:0000313" key="11">
    <source>
        <dbReference type="Proteomes" id="UP000612362"/>
    </source>
</evidence>
<evidence type="ECO:0000256" key="7">
    <source>
        <dbReference type="RuleBase" id="RU363032"/>
    </source>
</evidence>
<dbReference type="Pfam" id="PF00528">
    <property type="entry name" value="BPD_transp_1"/>
    <property type="match status" value="1"/>
</dbReference>
<organism evidence="10 11">
    <name type="scientific">Ktedonospora formicarum</name>
    <dbReference type="NCBI Taxonomy" id="2778364"/>
    <lineage>
        <taxon>Bacteria</taxon>
        <taxon>Bacillati</taxon>
        <taxon>Chloroflexota</taxon>
        <taxon>Ktedonobacteria</taxon>
        <taxon>Ktedonobacterales</taxon>
        <taxon>Ktedonobacteraceae</taxon>
        <taxon>Ktedonospora</taxon>
    </lineage>
</organism>
<dbReference type="InterPro" id="IPR051393">
    <property type="entry name" value="ABC_transporter_permease"/>
</dbReference>
<feature type="compositionally biased region" description="Polar residues" evidence="8">
    <location>
        <begin position="1"/>
        <end position="10"/>
    </location>
</feature>
<dbReference type="GO" id="GO:0005886">
    <property type="term" value="C:plasma membrane"/>
    <property type="evidence" value="ECO:0007669"/>
    <property type="project" value="UniProtKB-SubCell"/>
</dbReference>
<sequence>MEYQIQSREGTQVHAPKSNRHARERKDALWGYVFILPQLLGMLAFSLLPLLTVFYLSTVSWDGLGPIQFVGLQNFIDQLTSDDLRISLLHTVYYTALSVPGGLVLALLIALGLNNVRGKSFYRVLYFMPYITGSVAVGVIWGWLLNTDFGLINNMLRSWFNFNGFGWLTTSQLVIPSLAIVSIWQGLGFNMIIFLAGLQGIPATYFEAAQIDGANKFQVFWRVTLPLLTPTIFFTTVISVINSFQVFDITFVLTGGGPGKDSYTMVYLLYHQGFEQAQFGNASATAVILFVIILALTLLQFRLQRRWVNYEV</sequence>
<keyword evidence="11" id="KW-1185">Reference proteome</keyword>
<dbReference type="InterPro" id="IPR035906">
    <property type="entry name" value="MetI-like_sf"/>
</dbReference>
<feature type="transmembrane region" description="Helical" evidence="7">
    <location>
        <begin position="29"/>
        <end position="56"/>
    </location>
</feature>
<dbReference type="PROSITE" id="PS50928">
    <property type="entry name" value="ABC_TM1"/>
    <property type="match status" value="1"/>
</dbReference>
<accession>A0A8J3MT29</accession>
<protein>
    <submittedName>
        <fullName evidence="10">ABC transporter permease</fullName>
    </submittedName>
</protein>
<comment type="caution">
    <text evidence="10">The sequence shown here is derived from an EMBL/GenBank/DDBJ whole genome shotgun (WGS) entry which is preliminary data.</text>
</comment>
<comment type="subcellular location">
    <subcellularLocation>
        <location evidence="1 7">Cell membrane</location>
        <topology evidence="1 7">Multi-pass membrane protein</topology>
    </subcellularLocation>
</comment>
<gene>
    <name evidence="10" type="ORF">KSX_48980</name>
</gene>
<evidence type="ECO:0000256" key="2">
    <source>
        <dbReference type="ARBA" id="ARBA00022448"/>
    </source>
</evidence>
<evidence type="ECO:0000256" key="1">
    <source>
        <dbReference type="ARBA" id="ARBA00004651"/>
    </source>
</evidence>
<dbReference type="PANTHER" id="PTHR30193:SF37">
    <property type="entry name" value="INNER MEMBRANE ABC TRANSPORTER PERMEASE PROTEIN YCJO"/>
    <property type="match status" value="1"/>
</dbReference>
<evidence type="ECO:0000256" key="5">
    <source>
        <dbReference type="ARBA" id="ARBA00022989"/>
    </source>
</evidence>
<keyword evidence="6 7" id="KW-0472">Membrane</keyword>
<dbReference type="PANTHER" id="PTHR30193">
    <property type="entry name" value="ABC TRANSPORTER PERMEASE PROTEIN"/>
    <property type="match status" value="1"/>
</dbReference>
<evidence type="ECO:0000313" key="10">
    <source>
        <dbReference type="EMBL" id="GHO46735.1"/>
    </source>
</evidence>
<dbReference type="Gene3D" id="1.10.3720.10">
    <property type="entry name" value="MetI-like"/>
    <property type="match status" value="1"/>
</dbReference>
<name>A0A8J3MT29_9CHLR</name>
<keyword evidence="3" id="KW-1003">Cell membrane</keyword>
<dbReference type="AlphaFoldDB" id="A0A8J3MT29"/>
<dbReference type="GO" id="GO:0055085">
    <property type="term" value="P:transmembrane transport"/>
    <property type="evidence" value="ECO:0007669"/>
    <property type="project" value="InterPro"/>
</dbReference>
<evidence type="ECO:0000256" key="4">
    <source>
        <dbReference type="ARBA" id="ARBA00022692"/>
    </source>
</evidence>
<dbReference type="SUPFAM" id="SSF161098">
    <property type="entry name" value="MetI-like"/>
    <property type="match status" value="1"/>
</dbReference>
<reference evidence="10" key="1">
    <citation type="submission" date="2020-10" db="EMBL/GenBank/DDBJ databases">
        <title>Taxonomic study of unclassified bacteria belonging to the class Ktedonobacteria.</title>
        <authorList>
            <person name="Yabe S."/>
            <person name="Wang C.M."/>
            <person name="Zheng Y."/>
            <person name="Sakai Y."/>
            <person name="Cavaletti L."/>
            <person name="Monciardini P."/>
            <person name="Donadio S."/>
        </authorList>
    </citation>
    <scope>NUCLEOTIDE SEQUENCE</scope>
    <source>
        <strain evidence="10">SOSP1-1</strain>
    </source>
</reference>
<feature type="region of interest" description="Disordered" evidence="8">
    <location>
        <begin position="1"/>
        <end position="20"/>
    </location>
</feature>
<keyword evidence="5 7" id="KW-1133">Transmembrane helix</keyword>
<feature type="domain" description="ABC transmembrane type-1" evidence="9">
    <location>
        <begin position="84"/>
        <end position="300"/>
    </location>
</feature>
<feature type="transmembrane region" description="Helical" evidence="7">
    <location>
        <begin position="125"/>
        <end position="145"/>
    </location>
</feature>
<evidence type="ECO:0000256" key="3">
    <source>
        <dbReference type="ARBA" id="ARBA00022475"/>
    </source>
</evidence>
<comment type="similarity">
    <text evidence="7">Belongs to the binding-protein-dependent transport system permease family.</text>
</comment>
<evidence type="ECO:0000256" key="8">
    <source>
        <dbReference type="SAM" id="MobiDB-lite"/>
    </source>
</evidence>
<feature type="transmembrane region" description="Helical" evidence="7">
    <location>
        <begin position="92"/>
        <end position="113"/>
    </location>
</feature>
<proteinExistence type="inferred from homology"/>
<dbReference type="CDD" id="cd06261">
    <property type="entry name" value="TM_PBP2"/>
    <property type="match status" value="1"/>
</dbReference>
<keyword evidence="4 7" id="KW-0812">Transmembrane</keyword>